<dbReference type="Proteomes" id="UP000598146">
    <property type="component" value="Unassembled WGS sequence"/>
</dbReference>
<organism evidence="4 5">
    <name type="scientific">Actinoplanes aureus</name>
    <dbReference type="NCBI Taxonomy" id="2792083"/>
    <lineage>
        <taxon>Bacteria</taxon>
        <taxon>Bacillati</taxon>
        <taxon>Actinomycetota</taxon>
        <taxon>Actinomycetes</taxon>
        <taxon>Micromonosporales</taxon>
        <taxon>Micromonosporaceae</taxon>
        <taxon>Actinoplanes</taxon>
    </lineage>
</organism>
<dbReference type="Pfam" id="PF15420">
    <property type="entry name" value="Abhydrolase_9_N"/>
    <property type="match status" value="1"/>
</dbReference>
<dbReference type="InterPro" id="IPR027788">
    <property type="entry name" value="Alpha/beta-hydrolase_N_dom"/>
</dbReference>
<accession>A0A931CEV3</accession>
<gene>
    <name evidence="4" type="ORF">I4J89_26055</name>
</gene>
<evidence type="ECO:0000259" key="3">
    <source>
        <dbReference type="Pfam" id="PF15420"/>
    </source>
</evidence>
<reference evidence="4" key="1">
    <citation type="submission" date="2020-11" db="EMBL/GenBank/DDBJ databases">
        <title>Isolation and identification of active actinomycetes.</title>
        <authorList>
            <person name="Sun X."/>
        </authorList>
    </citation>
    <scope>NUCLEOTIDE SEQUENCE</scope>
    <source>
        <strain evidence="4">NEAU-A11</strain>
    </source>
</reference>
<dbReference type="AlphaFoldDB" id="A0A931CEV3"/>
<dbReference type="RefSeq" id="WP_196416708.1">
    <property type="nucleotide sequence ID" value="NZ_JADQTO010000013.1"/>
</dbReference>
<dbReference type="EMBL" id="JADQTO010000013">
    <property type="protein sequence ID" value="MBG0564918.1"/>
    <property type="molecule type" value="Genomic_DNA"/>
</dbReference>
<evidence type="ECO:0000313" key="4">
    <source>
        <dbReference type="EMBL" id="MBG0564918.1"/>
    </source>
</evidence>
<feature type="domain" description="Alpha/beta-hydrolase N-terminal" evidence="3">
    <location>
        <begin position="194"/>
        <end position="312"/>
    </location>
</feature>
<name>A0A931CEV3_9ACTN</name>
<evidence type="ECO:0000256" key="1">
    <source>
        <dbReference type="SAM" id="MobiDB-lite"/>
    </source>
</evidence>
<keyword evidence="5" id="KW-1185">Reference proteome</keyword>
<feature type="region of interest" description="Disordered" evidence="1">
    <location>
        <begin position="562"/>
        <end position="581"/>
    </location>
</feature>
<evidence type="ECO:0000313" key="5">
    <source>
        <dbReference type="Proteomes" id="UP000598146"/>
    </source>
</evidence>
<sequence>MSAKGFTEPVPLLSATDSAADVGLVVASALAPGTFASSLADRSVVNQGIVTGFSIGLHYLLTVATQDTMRGIATALAAGDAAGSAAKTARRHMVTTLIVDAAAIPVGLGIQRMLSPRPGEAMARGLLRQAGWRFAATGLGDLVLVGAKVSARWLDVRIGAGGRIAELPVAVPAGLGVAYLLERRRVLDTESGTVRRPSALRSMAVAGGIVGGVAGAAHAERLLAGQFARRAADKLPGPAAMWRVLGHGASLIGLAAGASAFWHRTMRQLEAGTAADQPLFAPDESERWVGPTISGGPSSLVPWKSLGREGRRHALAYVRPTPVPDPPAGTPDLSIATVMGEPARAEPVQVYVGLDSAPTARERVDLALAELDRTKAFDRSLIMLVSPTGTGYVNYVAIAAAQYLARGDVATVTMQYSKRPSPLSLRMIKAAREQNRLLWLRILQRVRSRPEPRPRVVLFGESLGAHTSQDVFLHWGTLGLETLGIDRALWIGTPYASGWSHQVTGEDRLDVDRDAVAVVNDFAQLQALGPQRRARLRYVLLSHDNDGVTKFGLDLLTTPPSWLGPSRPRPESVDGASPRGIPPGIRWRPITTFFQLLIDMKNAQVPGQYRASGHDYRPDLPRFISEVFDLPATGEQLDRIHAAVQARETVREQLINSRKR</sequence>
<proteinExistence type="predicted"/>
<comment type="caution">
    <text evidence="4">The sequence shown here is derived from an EMBL/GenBank/DDBJ whole genome shotgun (WGS) entry which is preliminary data.</text>
</comment>
<feature type="domain" description="Alpha/beta-hydrolase catalytic" evidence="2">
    <location>
        <begin position="348"/>
        <end position="631"/>
    </location>
</feature>
<protein>
    <submittedName>
        <fullName evidence="4">Alpha/beta-hydrolase family protein</fullName>
    </submittedName>
</protein>
<dbReference type="InterPro" id="IPR027787">
    <property type="entry name" value="Alpha/beta-hydrolase_catalytic"/>
</dbReference>
<evidence type="ECO:0000259" key="2">
    <source>
        <dbReference type="Pfam" id="PF10081"/>
    </source>
</evidence>
<dbReference type="Pfam" id="PF10081">
    <property type="entry name" value="Abhydrolase_9"/>
    <property type="match status" value="1"/>
</dbReference>